<dbReference type="RefSeq" id="WP_311500382.1">
    <property type="nucleotide sequence ID" value="NZ_JAVRHN010000008.1"/>
</dbReference>
<evidence type="ECO:0000313" key="2">
    <source>
        <dbReference type="Proteomes" id="UP001253848"/>
    </source>
</evidence>
<protein>
    <submittedName>
        <fullName evidence="1">Uncharacterized protein</fullName>
    </submittedName>
</protein>
<organism evidence="1 2">
    <name type="scientific">Autumnicola psychrophila</name>
    <dbReference type="NCBI Taxonomy" id="3075592"/>
    <lineage>
        <taxon>Bacteria</taxon>
        <taxon>Pseudomonadati</taxon>
        <taxon>Bacteroidota</taxon>
        <taxon>Flavobacteriia</taxon>
        <taxon>Flavobacteriales</taxon>
        <taxon>Flavobacteriaceae</taxon>
        <taxon>Autumnicola</taxon>
    </lineage>
</organism>
<name>A0ABU3DTN5_9FLAO</name>
<proteinExistence type="predicted"/>
<evidence type="ECO:0000313" key="1">
    <source>
        <dbReference type="EMBL" id="MDT0687079.1"/>
    </source>
</evidence>
<accession>A0ABU3DTN5</accession>
<sequence>MKNGNYRPYLKYEVRSESYGKKFSHFSFRRSASKMAIIDLQNSWVLGVPSRT</sequence>
<gene>
    <name evidence="1" type="ORF">RM541_11955</name>
</gene>
<comment type="caution">
    <text evidence="1">The sequence shown here is derived from an EMBL/GenBank/DDBJ whole genome shotgun (WGS) entry which is preliminary data.</text>
</comment>
<dbReference type="Proteomes" id="UP001253848">
    <property type="component" value="Unassembled WGS sequence"/>
</dbReference>
<dbReference type="EMBL" id="JAVRHN010000008">
    <property type="protein sequence ID" value="MDT0687079.1"/>
    <property type="molecule type" value="Genomic_DNA"/>
</dbReference>
<keyword evidence="2" id="KW-1185">Reference proteome</keyword>
<reference evidence="1 2" key="1">
    <citation type="submission" date="2023-09" db="EMBL/GenBank/DDBJ databases">
        <authorList>
            <person name="Rey-Velasco X."/>
        </authorList>
    </citation>
    <scope>NUCLEOTIDE SEQUENCE [LARGE SCALE GENOMIC DNA]</scope>
    <source>
        <strain evidence="1 2">F225</strain>
    </source>
</reference>